<name>A0A9D2PKK2_9FIRM</name>
<dbReference type="CDD" id="cd00383">
    <property type="entry name" value="trans_reg_C"/>
    <property type="match status" value="1"/>
</dbReference>
<evidence type="ECO:0000256" key="1">
    <source>
        <dbReference type="ARBA" id="ARBA00018672"/>
    </source>
</evidence>
<evidence type="ECO:0000256" key="5">
    <source>
        <dbReference type="ARBA" id="ARBA00024867"/>
    </source>
</evidence>
<organism evidence="10 11">
    <name type="scientific">Candidatus Blautia merdavium</name>
    <dbReference type="NCBI Taxonomy" id="2838494"/>
    <lineage>
        <taxon>Bacteria</taxon>
        <taxon>Bacillati</taxon>
        <taxon>Bacillota</taxon>
        <taxon>Clostridia</taxon>
        <taxon>Lachnospirales</taxon>
        <taxon>Lachnospiraceae</taxon>
        <taxon>Blautia</taxon>
    </lineage>
</organism>
<comment type="function">
    <text evidence="5">May play the central regulatory role in sporulation. It may be an element of the effector pathway responsible for the activation of sporulation genes in response to nutritional stress. Spo0A may act in concert with spo0H (a sigma factor) to control the expression of some genes that are critical to the sporulation process.</text>
</comment>
<dbReference type="PROSITE" id="PS50110">
    <property type="entry name" value="RESPONSE_REGULATORY"/>
    <property type="match status" value="1"/>
</dbReference>
<reference evidence="10" key="1">
    <citation type="journal article" date="2021" name="PeerJ">
        <title>Extensive microbial diversity within the chicken gut microbiome revealed by metagenomics and culture.</title>
        <authorList>
            <person name="Gilroy R."/>
            <person name="Ravi A."/>
            <person name="Getino M."/>
            <person name="Pursley I."/>
            <person name="Horton D.L."/>
            <person name="Alikhan N.F."/>
            <person name="Baker D."/>
            <person name="Gharbi K."/>
            <person name="Hall N."/>
            <person name="Watson M."/>
            <person name="Adriaenssens E.M."/>
            <person name="Foster-Nyarko E."/>
            <person name="Jarju S."/>
            <person name="Secka A."/>
            <person name="Antonio M."/>
            <person name="Oren A."/>
            <person name="Chaudhuri R.R."/>
            <person name="La Ragione R."/>
            <person name="Hildebrand F."/>
            <person name="Pallen M.J."/>
        </authorList>
    </citation>
    <scope>NUCLEOTIDE SEQUENCE</scope>
    <source>
        <strain evidence="10">ChiBcec2-3848</strain>
    </source>
</reference>
<protein>
    <recommendedName>
        <fullName evidence="1">Stage 0 sporulation protein A homolog</fullName>
    </recommendedName>
</protein>
<dbReference type="PANTHER" id="PTHR48111:SF73">
    <property type="entry name" value="ALKALINE PHOSPHATASE SYNTHESIS TRANSCRIPTIONAL REGULATORY PROTEIN PHOP"/>
    <property type="match status" value="1"/>
</dbReference>
<evidence type="ECO:0000313" key="10">
    <source>
        <dbReference type="EMBL" id="HJC62018.1"/>
    </source>
</evidence>
<keyword evidence="6" id="KW-0597">Phosphoprotein</keyword>
<dbReference type="SUPFAM" id="SSF52172">
    <property type="entry name" value="CheY-like"/>
    <property type="match status" value="1"/>
</dbReference>
<feature type="domain" description="Response regulatory" evidence="8">
    <location>
        <begin position="4"/>
        <end position="117"/>
    </location>
</feature>
<feature type="domain" description="OmpR/PhoB-type" evidence="9">
    <location>
        <begin position="125"/>
        <end position="220"/>
    </location>
</feature>
<gene>
    <name evidence="10" type="ORF">H9753_00175</name>
</gene>
<dbReference type="InterPro" id="IPR011006">
    <property type="entry name" value="CheY-like_superfamily"/>
</dbReference>
<evidence type="ECO:0000256" key="2">
    <source>
        <dbReference type="ARBA" id="ARBA00023015"/>
    </source>
</evidence>
<dbReference type="Pfam" id="PF00486">
    <property type="entry name" value="Trans_reg_C"/>
    <property type="match status" value="1"/>
</dbReference>
<keyword evidence="4" id="KW-0804">Transcription</keyword>
<dbReference type="CDD" id="cd17574">
    <property type="entry name" value="REC_OmpR"/>
    <property type="match status" value="1"/>
</dbReference>
<feature type="modified residue" description="4-aspartylphosphate" evidence="6">
    <location>
        <position position="53"/>
    </location>
</feature>
<dbReference type="SMART" id="SM00448">
    <property type="entry name" value="REC"/>
    <property type="match status" value="1"/>
</dbReference>
<reference evidence="10" key="2">
    <citation type="submission" date="2021-04" db="EMBL/GenBank/DDBJ databases">
        <authorList>
            <person name="Gilroy R."/>
        </authorList>
    </citation>
    <scope>NUCLEOTIDE SEQUENCE</scope>
    <source>
        <strain evidence="10">ChiBcec2-3848</strain>
    </source>
</reference>
<evidence type="ECO:0000256" key="6">
    <source>
        <dbReference type="PROSITE-ProRule" id="PRU00169"/>
    </source>
</evidence>
<dbReference type="AlphaFoldDB" id="A0A9D2PKK2"/>
<dbReference type="InterPro" id="IPR036388">
    <property type="entry name" value="WH-like_DNA-bd_sf"/>
</dbReference>
<dbReference type="Gene3D" id="1.10.10.10">
    <property type="entry name" value="Winged helix-like DNA-binding domain superfamily/Winged helix DNA-binding domain"/>
    <property type="match status" value="1"/>
</dbReference>
<dbReference type="Pfam" id="PF00072">
    <property type="entry name" value="Response_reg"/>
    <property type="match status" value="1"/>
</dbReference>
<evidence type="ECO:0000256" key="4">
    <source>
        <dbReference type="ARBA" id="ARBA00023163"/>
    </source>
</evidence>
<dbReference type="PANTHER" id="PTHR48111">
    <property type="entry name" value="REGULATOR OF RPOS"/>
    <property type="match status" value="1"/>
</dbReference>
<accession>A0A9D2PKK2</accession>
<dbReference type="Gene3D" id="3.40.50.2300">
    <property type="match status" value="1"/>
</dbReference>
<dbReference type="PROSITE" id="PS51755">
    <property type="entry name" value="OMPR_PHOB"/>
    <property type="match status" value="1"/>
</dbReference>
<proteinExistence type="predicted"/>
<sequence>MVNKILLLEDDESLNRGISLRLEKEGYQVYSAFCIQEAEQIMKKEEIWLLISDITLPDGNGMEFGRKVRKTSSAYIIYLSVLDQEVDIVNGYDSGGDDYITKPFSLLVLLSKVNALKRRGRGGDGQILASGDLEVHCSTMQVYKNQEPLLLSKKELQLLVFFLENARQIVTKEQILAKVWDAEGQFVDENTVTVTISRLKSKLKTNVISNIRGLGYLWTETAVRK</sequence>
<dbReference type="Proteomes" id="UP000823886">
    <property type="component" value="Unassembled WGS sequence"/>
</dbReference>
<keyword evidence="3 7" id="KW-0238">DNA-binding</keyword>
<evidence type="ECO:0000256" key="3">
    <source>
        <dbReference type="ARBA" id="ARBA00023125"/>
    </source>
</evidence>
<evidence type="ECO:0000259" key="9">
    <source>
        <dbReference type="PROSITE" id="PS51755"/>
    </source>
</evidence>
<dbReference type="GO" id="GO:0000976">
    <property type="term" value="F:transcription cis-regulatory region binding"/>
    <property type="evidence" value="ECO:0007669"/>
    <property type="project" value="TreeGrafter"/>
</dbReference>
<dbReference type="GO" id="GO:0005829">
    <property type="term" value="C:cytosol"/>
    <property type="evidence" value="ECO:0007669"/>
    <property type="project" value="TreeGrafter"/>
</dbReference>
<dbReference type="InterPro" id="IPR039420">
    <property type="entry name" value="WalR-like"/>
</dbReference>
<dbReference type="EMBL" id="DWVZ01000002">
    <property type="protein sequence ID" value="HJC62018.1"/>
    <property type="molecule type" value="Genomic_DNA"/>
</dbReference>
<dbReference type="Gene3D" id="6.10.250.690">
    <property type="match status" value="1"/>
</dbReference>
<dbReference type="GO" id="GO:0000156">
    <property type="term" value="F:phosphorelay response regulator activity"/>
    <property type="evidence" value="ECO:0007669"/>
    <property type="project" value="TreeGrafter"/>
</dbReference>
<evidence type="ECO:0000256" key="7">
    <source>
        <dbReference type="PROSITE-ProRule" id="PRU01091"/>
    </source>
</evidence>
<comment type="caution">
    <text evidence="10">The sequence shown here is derived from an EMBL/GenBank/DDBJ whole genome shotgun (WGS) entry which is preliminary data.</text>
</comment>
<keyword evidence="2" id="KW-0805">Transcription regulation</keyword>
<dbReference type="SMART" id="SM00862">
    <property type="entry name" value="Trans_reg_C"/>
    <property type="match status" value="1"/>
</dbReference>
<dbReference type="InterPro" id="IPR001867">
    <property type="entry name" value="OmpR/PhoB-type_DNA-bd"/>
</dbReference>
<evidence type="ECO:0000259" key="8">
    <source>
        <dbReference type="PROSITE" id="PS50110"/>
    </source>
</evidence>
<dbReference type="InterPro" id="IPR001789">
    <property type="entry name" value="Sig_transdc_resp-reg_receiver"/>
</dbReference>
<dbReference type="GO" id="GO:0032993">
    <property type="term" value="C:protein-DNA complex"/>
    <property type="evidence" value="ECO:0007669"/>
    <property type="project" value="TreeGrafter"/>
</dbReference>
<evidence type="ECO:0000313" key="11">
    <source>
        <dbReference type="Proteomes" id="UP000823886"/>
    </source>
</evidence>
<feature type="DNA-binding region" description="OmpR/PhoB-type" evidence="7">
    <location>
        <begin position="125"/>
        <end position="220"/>
    </location>
</feature>
<dbReference type="GO" id="GO:0006355">
    <property type="term" value="P:regulation of DNA-templated transcription"/>
    <property type="evidence" value="ECO:0007669"/>
    <property type="project" value="InterPro"/>
</dbReference>